<accession>A0ABS2FLX1</accession>
<sequence>MKDEKNVTKFWPFRKLADHDYRIKGFEIRFQKMIEEYLEGNGISAPWWKYCSKDLFMEIWKIYEQNSTQSNKNLELDVPAILRGLHGLYSDVKKEVIRKVKETKQKECDLSVS</sequence>
<dbReference type="RefSeq" id="WP_204684960.1">
    <property type="nucleotide sequence ID" value="NZ_JACJLU010000002.1"/>
</dbReference>
<evidence type="ECO:0000313" key="2">
    <source>
        <dbReference type="Proteomes" id="UP000775500"/>
    </source>
</evidence>
<name>A0ABS2FLX1_9FIRM</name>
<proteinExistence type="predicted"/>
<comment type="caution">
    <text evidence="1">The sequence shown here is derived from an EMBL/GenBank/DDBJ whole genome shotgun (WGS) entry which is preliminary data.</text>
</comment>
<gene>
    <name evidence="1" type="ORF">H5982_02600</name>
</gene>
<keyword evidence="2" id="KW-1185">Reference proteome</keyword>
<protein>
    <submittedName>
        <fullName evidence="1">Uncharacterized protein</fullName>
    </submittedName>
</protein>
<evidence type="ECO:0000313" key="1">
    <source>
        <dbReference type="EMBL" id="MBM6830998.1"/>
    </source>
</evidence>
<dbReference type="EMBL" id="JACJLU010000002">
    <property type="protein sequence ID" value="MBM6830998.1"/>
    <property type="molecule type" value="Genomic_DNA"/>
</dbReference>
<dbReference type="Proteomes" id="UP000775500">
    <property type="component" value="Unassembled WGS sequence"/>
</dbReference>
<reference evidence="1 2" key="1">
    <citation type="journal article" date="2021" name="Sci. Rep.">
        <title>The distribution of antibiotic resistance genes in chicken gut microbiota commensals.</title>
        <authorList>
            <person name="Juricova H."/>
            <person name="Matiasovicova J."/>
            <person name="Kubasova T."/>
            <person name="Cejkova D."/>
            <person name="Rychlik I."/>
        </authorList>
    </citation>
    <scope>NUCLEOTIDE SEQUENCE [LARGE SCALE GENOMIC DNA]</scope>
    <source>
        <strain evidence="1 2">An423</strain>
    </source>
</reference>
<organism evidence="1 2">
    <name type="scientific">Faecalicoccus acidiformans</name>
    <dbReference type="NCBI Taxonomy" id="915173"/>
    <lineage>
        <taxon>Bacteria</taxon>
        <taxon>Bacillati</taxon>
        <taxon>Bacillota</taxon>
        <taxon>Erysipelotrichia</taxon>
        <taxon>Erysipelotrichales</taxon>
        <taxon>Erysipelotrichaceae</taxon>
        <taxon>Faecalicoccus</taxon>
    </lineage>
</organism>